<sequence>MICDFTGLTRPYLRAIRVDPRIATSFNGSNFKGFYVKVRSAEDSSPFFLDKNLWEKFPLYTNSKPVQFLGIDDLCEKDAGLSEFLFEVVSGGKILTTFELVKWERDRDYVVKYLETKVPDCSIAGLKSFFKQKT</sequence>
<protein>
    <submittedName>
        <fullName evidence="1">Uncharacterized protein</fullName>
    </submittedName>
</protein>
<evidence type="ECO:0000313" key="1">
    <source>
        <dbReference type="EMBL" id="MED6212006.1"/>
    </source>
</evidence>
<organism evidence="1 2">
    <name type="scientific">Stylosanthes scabra</name>
    <dbReference type="NCBI Taxonomy" id="79078"/>
    <lineage>
        <taxon>Eukaryota</taxon>
        <taxon>Viridiplantae</taxon>
        <taxon>Streptophyta</taxon>
        <taxon>Embryophyta</taxon>
        <taxon>Tracheophyta</taxon>
        <taxon>Spermatophyta</taxon>
        <taxon>Magnoliopsida</taxon>
        <taxon>eudicotyledons</taxon>
        <taxon>Gunneridae</taxon>
        <taxon>Pentapetalae</taxon>
        <taxon>rosids</taxon>
        <taxon>fabids</taxon>
        <taxon>Fabales</taxon>
        <taxon>Fabaceae</taxon>
        <taxon>Papilionoideae</taxon>
        <taxon>50 kb inversion clade</taxon>
        <taxon>dalbergioids sensu lato</taxon>
        <taxon>Dalbergieae</taxon>
        <taxon>Pterocarpus clade</taxon>
        <taxon>Stylosanthes</taxon>
    </lineage>
</organism>
<proteinExistence type="predicted"/>
<gene>
    <name evidence="1" type="ORF">PIB30_078984</name>
</gene>
<dbReference type="EMBL" id="JASCZI010242762">
    <property type="protein sequence ID" value="MED6212006.1"/>
    <property type="molecule type" value="Genomic_DNA"/>
</dbReference>
<name>A0ABU6YRC7_9FABA</name>
<dbReference type="Proteomes" id="UP001341840">
    <property type="component" value="Unassembled WGS sequence"/>
</dbReference>
<evidence type="ECO:0000313" key="2">
    <source>
        <dbReference type="Proteomes" id="UP001341840"/>
    </source>
</evidence>
<keyword evidence="2" id="KW-1185">Reference proteome</keyword>
<accession>A0ABU6YRC7</accession>
<reference evidence="1 2" key="1">
    <citation type="journal article" date="2023" name="Plants (Basel)">
        <title>Bridging the Gap: Combining Genomics and Transcriptomics Approaches to Understand Stylosanthes scabra, an Orphan Legume from the Brazilian Caatinga.</title>
        <authorList>
            <person name="Ferreira-Neto J.R.C."/>
            <person name="da Silva M.D."/>
            <person name="Binneck E."/>
            <person name="de Melo N.F."/>
            <person name="da Silva R.H."/>
            <person name="de Melo A.L.T.M."/>
            <person name="Pandolfi V."/>
            <person name="Bustamante F.O."/>
            <person name="Brasileiro-Vidal A.C."/>
            <person name="Benko-Iseppon A.M."/>
        </authorList>
    </citation>
    <scope>NUCLEOTIDE SEQUENCE [LARGE SCALE GENOMIC DNA]</scope>
    <source>
        <tissue evidence="1">Leaves</tissue>
    </source>
</reference>
<comment type="caution">
    <text evidence="1">The sequence shown here is derived from an EMBL/GenBank/DDBJ whole genome shotgun (WGS) entry which is preliminary data.</text>
</comment>